<dbReference type="InterPro" id="IPR021896">
    <property type="entry name" value="THAP9-like_HTH"/>
</dbReference>
<dbReference type="PANTHER" id="PTHR47577:SF1">
    <property type="entry name" value="THAP DOMAIN-CONTAINING PROTEIN 6"/>
    <property type="match status" value="1"/>
</dbReference>
<dbReference type="PANTHER" id="PTHR47577">
    <property type="entry name" value="THAP DOMAIN-CONTAINING PROTEIN 6"/>
    <property type="match status" value="1"/>
</dbReference>
<dbReference type="GO" id="GO:0003677">
    <property type="term" value="F:DNA binding"/>
    <property type="evidence" value="ECO:0007669"/>
    <property type="project" value="UniProtKB-UniRule"/>
</dbReference>
<dbReference type="SMART" id="SM00980">
    <property type="entry name" value="THAP"/>
    <property type="match status" value="1"/>
</dbReference>
<accession>A0AA47M6H2</accession>
<name>A0AA47M6H2_MERPO</name>
<evidence type="ECO:0000256" key="7">
    <source>
        <dbReference type="SAM" id="MobiDB-lite"/>
    </source>
</evidence>
<feature type="domain" description="THAP-type" evidence="8">
    <location>
        <begin position="1"/>
        <end position="83"/>
    </location>
</feature>
<keyword evidence="4 5" id="KW-0238">DNA-binding</keyword>
<organism evidence="9 10">
    <name type="scientific">Merluccius polli</name>
    <name type="common">Benguela hake</name>
    <name type="synonym">Merluccius cadenati</name>
    <dbReference type="NCBI Taxonomy" id="89951"/>
    <lineage>
        <taxon>Eukaryota</taxon>
        <taxon>Metazoa</taxon>
        <taxon>Chordata</taxon>
        <taxon>Craniata</taxon>
        <taxon>Vertebrata</taxon>
        <taxon>Euteleostomi</taxon>
        <taxon>Actinopterygii</taxon>
        <taxon>Neopterygii</taxon>
        <taxon>Teleostei</taxon>
        <taxon>Neoteleostei</taxon>
        <taxon>Acanthomorphata</taxon>
        <taxon>Zeiogadaria</taxon>
        <taxon>Gadariae</taxon>
        <taxon>Gadiformes</taxon>
        <taxon>Gadoidei</taxon>
        <taxon>Merlucciidae</taxon>
        <taxon>Merluccius</taxon>
    </lineage>
</organism>
<dbReference type="Pfam" id="PF12017">
    <property type="entry name" value="Tnp_P_element"/>
    <property type="match status" value="1"/>
</dbReference>
<reference evidence="9" key="1">
    <citation type="journal article" date="2023" name="Front. Mar. Sci.">
        <title>A new Merluccius polli reference genome to investigate the effects of global change in West African waters.</title>
        <authorList>
            <person name="Mateo J.L."/>
            <person name="Blanco-Fernandez C."/>
            <person name="Garcia-Vazquez E."/>
            <person name="Machado-Schiaffino G."/>
        </authorList>
    </citation>
    <scope>NUCLEOTIDE SEQUENCE</scope>
    <source>
        <strain evidence="9">C29</strain>
        <tissue evidence="9">Fin</tissue>
    </source>
</reference>
<evidence type="ECO:0000256" key="2">
    <source>
        <dbReference type="ARBA" id="ARBA00022771"/>
    </source>
</evidence>
<dbReference type="Pfam" id="PF05485">
    <property type="entry name" value="THAP"/>
    <property type="match status" value="1"/>
</dbReference>
<evidence type="ECO:0000256" key="6">
    <source>
        <dbReference type="SAM" id="Coils"/>
    </source>
</evidence>
<dbReference type="InterPro" id="IPR038441">
    <property type="entry name" value="THAP_Znf_sf"/>
</dbReference>
<dbReference type="InterPro" id="IPR006612">
    <property type="entry name" value="THAP_Znf"/>
</dbReference>
<feature type="compositionally biased region" description="Basic and acidic residues" evidence="7">
    <location>
        <begin position="126"/>
        <end position="142"/>
    </location>
</feature>
<protein>
    <submittedName>
        <fullName evidence="9">DNA transposase THAP9</fullName>
    </submittedName>
</protein>
<feature type="coiled-coil region" evidence="6">
    <location>
        <begin position="163"/>
        <end position="204"/>
    </location>
</feature>
<proteinExistence type="predicted"/>
<dbReference type="AlphaFoldDB" id="A0AA47M6H2"/>
<keyword evidence="2 5" id="KW-0863">Zinc-finger</keyword>
<keyword evidence="6" id="KW-0175">Coiled coil</keyword>
<dbReference type="EMBL" id="JAOPHQ010005698">
    <property type="protein sequence ID" value="KAK0134545.1"/>
    <property type="molecule type" value="Genomic_DNA"/>
</dbReference>
<dbReference type="GO" id="GO:0008270">
    <property type="term" value="F:zinc ion binding"/>
    <property type="evidence" value="ECO:0007669"/>
    <property type="project" value="UniProtKB-KW"/>
</dbReference>
<dbReference type="Gene3D" id="6.20.210.20">
    <property type="entry name" value="THAP domain"/>
    <property type="match status" value="1"/>
</dbReference>
<comment type="caution">
    <text evidence="9">The sequence shown here is derived from an EMBL/GenBank/DDBJ whole genome shotgun (WGS) entry which is preliminary data.</text>
</comment>
<evidence type="ECO:0000256" key="1">
    <source>
        <dbReference type="ARBA" id="ARBA00022723"/>
    </source>
</evidence>
<dbReference type="SMART" id="SM00692">
    <property type="entry name" value="DM3"/>
    <property type="match status" value="1"/>
</dbReference>
<evidence type="ECO:0000259" key="8">
    <source>
        <dbReference type="PROSITE" id="PS50950"/>
    </source>
</evidence>
<dbReference type="PROSITE" id="PS50950">
    <property type="entry name" value="ZF_THAP"/>
    <property type="match status" value="1"/>
</dbReference>
<keyword evidence="3" id="KW-0862">Zinc</keyword>
<evidence type="ECO:0000256" key="3">
    <source>
        <dbReference type="ARBA" id="ARBA00022833"/>
    </source>
</evidence>
<keyword evidence="1" id="KW-0479">Metal-binding</keyword>
<evidence type="ECO:0000313" key="9">
    <source>
        <dbReference type="EMBL" id="KAK0134545.1"/>
    </source>
</evidence>
<evidence type="ECO:0000256" key="4">
    <source>
        <dbReference type="ARBA" id="ARBA00023125"/>
    </source>
</evidence>
<evidence type="ECO:0000256" key="5">
    <source>
        <dbReference type="PROSITE-ProRule" id="PRU00309"/>
    </source>
</evidence>
<gene>
    <name evidence="9" type="primary">THAP9_11</name>
    <name evidence="9" type="ORF">N1851_029869</name>
</gene>
<dbReference type="SUPFAM" id="SSF57716">
    <property type="entry name" value="Glucocorticoid receptor-like (DNA-binding domain)"/>
    <property type="match status" value="1"/>
</dbReference>
<feature type="region of interest" description="Disordered" evidence="7">
    <location>
        <begin position="125"/>
        <end position="148"/>
    </location>
</feature>
<sequence length="327" mass="37717">MPAFCGARGCNNRRSSDTRTRGITFHKFPSDAGLRRQWEAATRREGFVATESSKLCSAHFRADDFDRTGQTVRLRDGATPSVFNFPPRLQRVGVFLLYVLPEIYKEVTRNTNTSRKAEQSLPLDLSLKRFPERKPEPNDDHPYALSTSPTRLKARLSGALDRVESLERERLNSKARERRAKKAVKSLLEDLKLKNLINEELKEKLDFHSDLPIELFSRRSQEYTEDQREFALTLHLHGPKAYTYLRDTLHLPLPHPNTLQRWMQPVDVKPGLNTTMLDMLQRRPEEDPAMAQPLRSKPNLPVRVTWSATERRFIAESDCVHDDATTS</sequence>
<evidence type="ECO:0000313" key="10">
    <source>
        <dbReference type="Proteomes" id="UP001174136"/>
    </source>
</evidence>
<dbReference type="Proteomes" id="UP001174136">
    <property type="component" value="Unassembled WGS sequence"/>
</dbReference>
<keyword evidence="10" id="KW-1185">Reference proteome</keyword>